<dbReference type="SUPFAM" id="SSF52794">
    <property type="entry name" value="PTS system IIB component-like"/>
    <property type="match status" value="1"/>
</dbReference>
<dbReference type="InterPro" id="IPR036388">
    <property type="entry name" value="WH-like_DNA-bd_sf"/>
</dbReference>
<dbReference type="PROSITE" id="PS51372">
    <property type="entry name" value="PRD_2"/>
    <property type="match status" value="2"/>
</dbReference>
<keyword evidence="9" id="KW-1185">Reference proteome</keyword>
<comment type="caution">
    <text evidence="8">The sequence shown here is derived from an EMBL/GenBank/DDBJ whole genome shotgun (WGS) entry which is preliminary data.</text>
</comment>
<dbReference type="PANTHER" id="PTHR30185:SF18">
    <property type="entry name" value="TRANSCRIPTIONAL REGULATOR MTLR"/>
    <property type="match status" value="1"/>
</dbReference>
<evidence type="ECO:0000256" key="5">
    <source>
        <dbReference type="ARBA" id="ARBA00023163"/>
    </source>
</evidence>
<keyword evidence="1" id="KW-0808">Transferase</keyword>
<keyword evidence="3" id="KW-0805">Transcription regulation</keyword>
<dbReference type="InterPro" id="IPR003501">
    <property type="entry name" value="PTS_EIIB_2/3"/>
</dbReference>
<organism evidence="8 9">
    <name type="scientific">Enterococcus florum</name>
    <dbReference type="NCBI Taxonomy" id="2480627"/>
    <lineage>
        <taxon>Bacteria</taxon>
        <taxon>Bacillati</taxon>
        <taxon>Bacillota</taxon>
        <taxon>Bacilli</taxon>
        <taxon>Lactobacillales</taxon>
        <taxon>Enterococcaceae</taxon>
        <taxon>Enterococcus</taxon>
    </lineage>
</organism>
<feature type="domain" description="PTS EIIB type-2" evidence="6">
    <location>
        <begin position="402"/>
        <end position="490"/>
    </location>
</feature>
<dbReference type="PANTHER" id="PTHR30185">
    <property type="entry name" value="CRYPTIC BETA-GLUCOSIDE BGL OPERON ANTITERMINATOR"/>
    <property type="match status" value="1"/>
</dbReference>
<accession>A0A4P5PLD2</accession>
<sequence>MQLSKRETQLIELFIKHGMTLTGQELAEFANVSTKTIYRTIKKINEASDQGEIIVAEVGKGFRLDYDKYLSESVQKRQDETSQGPRERRNAILLALLFKSPRKVLIQELFSPYYLSDTVISSDLTRIADFLSEYRLKLVKKDQRIAVEGNEKAIRKVVNGLLSTNTLWDADFTTQKHKISAYDINFITSLLEFIENQLGSGIVYPYNMNIFSHIYILIKRVREGEIREDQPFEQLDEEEKKLINRYHELYRLSEKVISKMNDYLNLLLPESETFYLFQYLISSRIEHDQIKLAPKSQTALNMTDYFSKRMSELMGIQIDQQPNQQDLYEHVEPMLYRLKNEIIVKNDLLGDIKLEYAEIFNQVQQVSQEVQEVFQVNPISEDEIGFLTLYFVKYKEMIDAKKRVLIMCSSGVGTSELLKVKVRKAFPELEIVDVLSSRQYQKRAEQYQNIDLILTTVHLNTELQVPSILVNSMFTKQDEKRVKQMLGEIE</sequence>
<dbReference type="OrthoDB" id="3239954at2"/>
<dbReference type="InterPro" id="IPR036095">
    <property type="entry name" value="PTS_EIIB-like_sf"/>
</dbReference>
<dbReference type="CDD" id="cd05568">
    <property type="entry name" value="PTS_IIB_bgl_like"/>
    <property type="match status" value="1"/>
</dbReference>
<dbReference type="Proteomes" id="UP000290567">
    <property type="component" value="Unassembled WGS sequence"/>
</dbReference>
<evidence type="ECO:0000256" key="4">
    <source>
        <dbReference type="ARBA" id="ARBA00023159"/>
    </source>
</evidence>
<dbReference type="Pfam" id="PF00874">
    <property type="entry name" value="PRD"/>
    <property type="match status" value="2"/>
</dbReference>
<dbReference type="InterPro" id="IPR007737">
    <property type="entry name" value="Mga_HTH"/>
</dbReference>
<evidence type="ECO:0000259" key="7">
    <source>
        <dbReference type="PROSITE" id="PS51372"/>
    </source>
</evidence>
<gene>
    <name evidence="8" type="ORF">NRIC_19740</name>
</gene>
<dbReference type="InterPro" id="IPR036634">
    <property type="entry name" value="PRD_sf"/>
</dbReference>
<feature type="domain" description="PRD" evidence="7">
    <location>
        <begin position="294"/>
        <end position="401"/>
    </location>
</feature>
<evidence type="ECO:0000313" key="9">
    <source>
        <dbReference type="Proteomes" id="UP000290567"/>
    </source>
</evidence>
<reference evidence="9" key="1">
    <citation type="submission" date="2019-02" db="EMBL/GenBank/DDBJ databases">
        <title>Draft genome sequence of Enterococcus sp. Gos25-1.</title>
        <authorList>
            <person name="Tanaka N."/>
            <person name="Shiwa Y."/>
            <person name="Fujita N."/>
        </authorList>
    </citation>
    <scope>NUCLEOTIDE SEQUENCE [LARGE SCALE GENOMIC DNA]</scope>
    <source>
        <strain evidence="9">Gos25-1</strain>
    </source>
</reference>
<dbReference type="Gene3D" id="1.10.1790.10">
    <property type="entry name" value="PRD domain"/>
    <property type="match status" value="2"/>
</dbReference>
<keyword evidence="4" id="KW-0010">Activator</keyword>
<dbReference type="Pfam" id="PF05043">
    <property type="entry name" value="Mga"/>
    <property type="match status" value="1"/>
</dbReference>
<evidence type="ECO:0000256" key="3">
    <source>
        <dbReference type="ARBA" id="ARBA00023015"/>
    </source>
</evidence>
<dbReference type="InterPro" id="IPR013196">
    <property type="entry name" value="HTH_11"/>
</dbReference>
<evidence type="ECO:0000313" key="8">
    <source>
        <dbReference type="EMBL" id="GCF94083.1"/>
    </source>
</evidence>
<dbReference type="EMBL" id="BJCC01000015">
    <property type="protein sequence ID" value="GCF94083.1"/>
    <property type="molecule type" value="Genomic_DNA"/>
</dbReference>
<dbReference type="Gene3D" id="1.10.10.10">
    <property type="entry name" value="Winged helix-like DNA-binding domain superfamily/Winged helix DNA-binding domain"/>
    <property type="match status" value="1"/>
</dbReference>
<protein>
    <submittedName>
        <fullName evidence="8">Transcriptional regulator</fullName>
    </submittedName>
</protein>
<evidence type="ECO:0000259" key="6">
    <source>
        <dbReference type="PROSITE" id="PS51099"/>
    </source>
</evidence>
<dbReference type="InterPro" id="IPR013011">
    <property type="entry name" value="PTS_EIIB_2"/>
</dbReference>
<dbReference type="Pfam" id="PF02302">
    <property type="entry name" value="PTS_IIB"/>
    <property type="match status" value="1"/>
</dbReference>
<dbReference type="SUPFAM" id="SSF63520">
    <property type="entry name" value="PTS-regulatory domain, PRD"/>
    <property type="match status" value="2"/>
</dbReference>
<dbReference type="GO" id="GO:0008982">
    <property type="term" value="F:protein-N(PI)-phosphohistidine-sugar phosphotransferase activity"/>
    <property type="evidence" value="ECO:0007669"/>
    <property type="project" value="InterPro"/>
</dbReference>
<dbReference type="InterPro" id="IPR050661">
    <property type="entry name" value="BglG_antiterminators"/>
</dbReference>
<dbReference type="RefSeq" id="WP_146622527.1">
    <property type="nucleotide sequence ID" value="NZ_BJCC01000015.1"/>
</dbReference>
<dbReference type="GO" id="GO:0009401">
    <property type="term" value="P:phosphoenolpyruvate-dependent sugar phosphotransferase system"/>
    <property type="evidence" value="ECO:0007669"/>
    <property type="project" value="InterPro"/>
</dbReference>
<dbReference type="AlphaFoldDB" id="A0A4P5PLD2"/>
<dbReference type="InterPro" id="IPR011608">
    <property type="entry name" value="PRD"/>
</dbReference>
<evidence type="ECO:0000256" key="2">
    <source>
        <dbReference type="ARBA" id="ARBA00022737"/>
    </source>
</evidence>
<dbReference type="GO" id="GO:0006355">
    <property type="term" value="P:regulation of DNA-templated transcription"/>
    <property type="evidence" value="ECO:0007669"/>
    <property type="project" value="InterPro"/>
</dbReference>
<feature type="domain" description="PRD" evidence="7">
    <location>
        <begin position="178"/>
        <end position="290"/>
    </location>
</feature>
<proteinExistence type="predicted"/>
<keyword evidence="5" id="KW-0804">Transcription</keyword>
<dbReference type="Gene3D" id="3.40.50.2300">
    <property type="match status" value="1"/>
</dbReference>
<name>A0A4P5PLD2_9ENTE</name>
<dbReference type="Pfam" id="PF08279">
    <property type="entry name" value="HTH_11"/>
    <property type="match status" value="1"/>
</dbReference>
<keyword evidence="2" id="KW-0677">Repeat</keyword>
<evidence type="ECO:0000256" key="1">
    <source>
        <dbReference type="ARBA" id="ARBA00022679"/>
    </source>
</evidence>
<dbReference type="PROSITE" id="PS51099">
    <property type="entry name" value="PTS_EIIB_TYPE_2"/>
    <property type="match status" value="1"/>
</dbReference>